<keyword evidence="7 8" id="KW-0998">Cell outer membrane</keyword>
<evidence type="ECO:0000256" key="10">
    <source>
        <dbReference type="SAM" id="SignalP"/>
    </source>
</evidence>
<evidence type="ECO:0000256" key="9">
    <source>
        <dbReference type="RuleBase" id="RU003357"/>
    </source>
</evidence>
<dbReference type="Pfam" id="PF07715">
    <property type="entry name" value="Plug"/>
    <property type="match status" value="1"/>
</dbReference>
<dbReference type="InterPro" id="IPR012910">
    <property type="entry name" value="Plug_dom"/>
</dbReference>
<evidence type="ECO:0000256" key="6">
    <source>
        <dbReference type="ARBA" id="ARBA00023136"/>
    </source>
</evidence>
<evidence type="ECO:0000256" key="4">
    <source>
        <dbReference type="ARBA" id="ARBA00022692"/>
    </source>
</evidence>
<accession>A0A1N6NE95</accession>
<protein>
    <submittedName>
        <fullName evidence="13">Outer membrane receptor for ferrienterochelin and colicins</fullName>
    </submittedName>
</protein>
<evidence type="ECO:0000256" key="7">
    <source>
        <dbReference type="ARBA" id="ARBA00023237"/>
    </source>
</evidence>
<keyword evidence="13" id="KW-0675">Receptor</keyword>
<reference evidence="13 14" key="1">
    <citation type="submission" date="2017-01" db="EMBL/GenBank/DDBJ databases">
        <authorList>
            <person name="Mah S.A."/>
            <person name="Swanson W.J."/>
            <person name="Moy G.W."/>
            <person name="Vacquier V.D."/>
        </authorList>
    </citation>
    <scope>NUCLEOTIDE SEQUENCE [LARGE SCALE GENOMIC DNA]</scope>
    <source>
        <strain evidence="13 14">RU36E</strain>
    </source>
</reference>
<organism evidence="13 14">
    <name type="scientific">Aquipseudomonas alcaligenes</name>
    <name type="common">Pseudomonas alcaligenes</name>
    <dbReference type="NCBI Taxonomy" id="43263"/>
    <lineage>
        <taxon>Bacteria</taxon>
        <taxon>Pseudomonadati</taxon>
        <taxon>Pseudomonadota</taxon>
        <taxon>Gammaproteobacteria</taxon>
        <taxon>Pseudomonadales</taxon>
        <taxon>Pseudomonadaceae</taxon>
        <taxon>Aquipseudomonas</taxon>
    </lineage>
</organism>
<feature type="chain" id="PRO_5012658692" evidence="10">
    <location>
        <begin position="23"/>
        <end position="651"/>
    </location>
</feature>
<keyword evidence="10" id="KW-0732">Signal</keyword>
<dbReference type="RefSeq" id="WP_076423568.1">
    <property type="nucleotide sequence ID" value="NZ_FTMP01000001.1"/>
</dbReference>
<dbReference type="Gene3D" id="2.40.170.20">
    <property type="entry name" value="TonB-dependent receptor, beta-barrel domain"/>
    <property type="match status" value="1"/>
</dbReference>
<feature type="domain" description="TonB-dependent receptor-like beta-barrel" evidence="11">
    <location>
        <begin position="239"/>
        <end position="615"/>
    </location>
</feature>
<evidence type="ECO:0000313" key="13">
    <source>
        <dbReference type="EMBL" id="SIP90399.1"/>
    </source>
</evidence>
<dbReference type="PANTHER" id="PTHR30069">
    <property type="entry name" value="TONB-DEPENDENT OUTER MEMBRANE RECEPTOR"/>
    <property type="match status" value="1"/>
</dbReference>
<dbReference type="GO" id="GO:0009279">
    <property type="term" value="C:cell outer membrane"/>
    <property type="evidence" value="ECO:0007669"/>
    <property type="project" value="UniProtKB-SubCell"/>
</dbReference>
<dbReference type="Proteomes" id="UP000185841">
    <property type="component" value="Unassembled WGS sequence"/>
</dbReference>
<sequence length="651" mass="72160">MPRIPALALAALACAISSSLFAADLQLEEVVITATGTPQPLEDVQASVQVIDRHELNQHSAHSVTEVLKSATGVQTNNSGATGAISIRGFNSNQSLVLINGQRRTNNYSSNNPNQISTFDIERIEIVRGPMSSLYGSDALGGVVNIITRQPGEDPGVSTQVTTGAAREGRETLQTGLNARFGDNTLGHSLTLEQEQRQPLRHDDSTQDDAGRLINLSAAYRGKWTPDEVQSLGWAVEIFDRDNDRDAEALVRRPGGGPPRFDSVAYSNYEDEQRNFYGLDYQRLIGAGELKLRSSYGRSSGATNRSFPETLKENTLYKQYQSDALYSLPLFDSHKLTLGGGYKRDELDVTINSQSAARDNSFVLLQDEWQINETWTLVAGGRYDRFDDFDNALTPKASLGWSDGDWRARLGYGEGFRAPSLLEQYASFSRGGGSSVITGNPGLQPEQSKSWELAFGRTLGNLDLDAVLHHSDVDDLINSRLVRSVPIGGGRFRGFYEYENVDKARIRGLELNAKWQATDALTLQAGYDWLDAIDANTDQRLEGRARRTYRLESSYALADDWRFTARARHTGDYLSRKPDCRVNCPLYDTRQTLVDLNISHNLTEQVELFTGIDNVFDQRDPSNYVNNNAGTGGGRTDPDARYFYVGSRVEF</sequence>
<dbReference type="InterPro" id="IPR000531">
    <property type="entry name" value="Beta-barrel_TonB"/>
</dbReference>
<feature type="signal peptide" evidence="10">
    <location>
        <begin position="1"/>
        <end position="22"/>
    </location>
</feature>
<keyword evidence="3 8" id="KW-1134">Transmembrane beta strand</keyword>
<dbReference type="Pfam" id="PF00593">
    <property type="entry name" value="TonB_dep_Rec_b-barrel"/>
    <property type="match status" value="1"/>
</dbReference>
<comment type="similarity">
    <text evidence="8 9">Belongs to the TonB-dependent receptor family.</text>
</comment>
<evidence type="ECO:0000259" key="12">
    <source>
        <dbReference type="Pfam" id="PF07715"/>
    </source>
</evidence>
<evidence type="ECO:0000256" key="8">
    <source>
        <dbReference type="PROSITE-ProRule" id="PRU01360"/>
    </source>
</evidence>
<comment type="subcellular location">
    <subcellularLocation>
        <location evidence="1 8">Cell outer membrane</location>
        <topology evidence="1 8">Multi-pass membrane protein</topology>
    </subcellularLocation>
</comment>
<evidence type="ECO:0000256" key="5">
    <source>
        <dbReference type="ARBA" id="ARBA00023077"/>
    </source>
</evidence>
<dbReference type="GO" id="GO:0044718">
    <property type="term" value="P:siderophore transmembrane transport"/>
    <property type="evidence" value="ECO:0007669"/>
    <property type="project" value="TreeGrafter"/>
</dbReference>
<gene>
    <name evidence="13" type="ORF">SAMN05878282_101248</name>
</gene>
<feature type="domain" description="TonB-dependent receptor plug" evidence="12">
    <location>
        <begin position="41"/>
        <end position="143"/>
    </location>
</feature>
<evidence type="ECO:0000256" key="3">
    <source>
        <dbReference type="ARBA" id="ARBA00022452"/>
    </source>
</evidence>
<evidence type="ECO:0000313" key="14">
    <source>
        <dbReference type="Proteomes" id="UP000185841"/>
    </source>
</evidence>
<name>A0A1N6NE95_AQUAC</name>
<keyword evidence="2 8" id="KW-0813">Transport</keyword>
<dbReference type="InterPro" id="IPR037066">
    <property type="entry name" value="Plug_dom_sf"/>
</dbReference>
<dbReference type="EMBL" id="FTMP01000001">
    <property type="protein sequence ID" value="SIP90399.1"/>
    <property type="molecule type" value="Genomic_DNA"/>
</dbReference>
<evidence type="ECO:0000256" key="2">
    <source>
        <dbReference type="ARBA" id="ARBA00022448"/>
    </source>
</evidence>
<proteinExistence type="inferred from homology"/>
<dbReference type="PROSITE" id="PS52016">
    <property type="entry name" value="TONB_DEPENDENT_REC_3"/>
    <property type="match status" value="1"/>
</dbReference>
<dbReference type="InterPro" id="IPR036942">
    <property type="entry name" value="Beta-barrel_TonB_sf"/>
</dbReference>
<dbReference type="PANTHER" id="PTHR30069:SF37">
    <property type="entry name" value="FERRIC VIBRIOBACTIN RECEPTOR VIUA"/>
    <property type="match status" value="1"/>
</dbReference>
<evidence type="ECO:0000256" key="1">
    <source>
        <dbReference type="ARBA" id="ARBA00004571"/>
    </source>
</evidence>
<dbReference type="AlphaFoldDB" id="A0A1N6NE95"/>
<evidence type="ECO:0000259" key="11">
    <source>
        <dbReference type="Pfam" id="PF00593"/>
    </source>
</evidence>
<dbReference type="GO" id="GO:0015344">
    <property type="term" value="F:siderophore uptake transmembrane transporter activity"/>
    <property type="evidence" value="ECO:0007669"/>
    <property type="project" value="TreeGrafter"/>
</dbReference>
<keyword evidence="4 8" id="KW-0812">Transmembrane</keyword>
<keyword evidence="6 8" id="KW-0472">Membrane</keyword>
<dbReference type="SUPFAM" id="SSF56935">
    <property type="entry name" value="Porins"/>
    <property type="match status" value="1"/>
</dbReference>
<dbReference type="InterPro" id="IPR039426">
    <property type="entry name" value="TonB-dep_rcpt-like"/>
</dbReference>
<dbReference type="Gene3D" id="2.170.130.10">
    <property type="entry name" value="TonB-dependent receptor, plug domain"/>
    <property type="match status" value="1"/>
</dbReference>
<keyword evidence="5 9" id="KW-0798">TonB box</keyword>
<dbReference type="CDD" id="cd01347">
    <property type="entry name" value="ligand_gated_channel"/>
    <property type="match status" value="1"/>
</dbReference>